<comment type="cofactor">
    <cofactor evidence="12">
        <name>Zn(2+)</name>
        <dbReference type="ChEBI" id="CHEBI:29105"/>
    </cofactor>
    <text evidence="12">Binds 1 zinc ion per subunit.</text>
</comment>
<name>A0A4V3DHU2_9GAMM</name>
<keyword evidence="12 14" id="KW-0346">Stress response</keyword>
<dbReference type="Gene3D" id="3.30.2010.10">
    <property type="entry name" value="Metalloproteases ('zincins'), catalytic domain"/>
    <property type="match status" value="1"/>
</dbReference>
<dbReference type="AlphaFoldDB" id="A0A4V3DHU2"/>
<evidence type="ECO:0000256" key="10">
    <source>
        <dbReference type="ARBA" id="ARBA00023049"/>
    </source>
</evidence>
<dbReference type="CDD" id="cd07335">
    <property type="entry name" value="M48B_HtpX_like"/>
    <property type="match status" value="1"/>
</dbReference>
<evidence type="ECO:0000256" key="9">
    <source>
        <dbReference type="ARBA" id="ARBA00022989"/>
    </source>
</evidence>
<evidence type="ECO:0000313" key="14">
    <source>
        <dbReference type="EMBL" id="TDR19561.1"/>
    </source>
</evidence>
<feature type="active site" evidence="12">
    <location>
        <position position="146"/>
    </location>
</feature>
<reference evidence="14 15" key="1">
    <citation type="submission" date="2019-03" db="EMBL/GenBank/DDBJ databases">
        <title>Genomic Encyclopedia of Type Strains, Phase IV (KMG-IV): sequencing the most valuable type-strain genomes for metagenomic binning, comparative biology and taxonomic classification.</title>
        <authorList>
            <person name="Goeker M."/>
        </authorList>
    </citation>
    <scope>NUCLEOTIDE SEQUENCE [LARGE SCALE GENOMIC DNA]</scope>
    <source>
        <strain evidence="14 15">DSM 25488</strain>
    </source>
</reference>
<dbReference type="HAMAP" id="MF_00188">
    <property type="entry name" value="Pept_M48_protease_HtpX"/>
    <property type="match status" value="1"/>
</dbReference>
<gene>
    <name evidence="12" type="primary">htpX</name>
    <name evidence="14" type="ORF">C8D91_2118</name>
</gene>
<evidence type="ECO:0000259" key="13">
    <source>
        <dbReference type="Pfam" id="PF01435"/>
    </source>
</evidence>
<evidence type="ECO:0000256" key="8">
    <source>
        <dbReference type="ARBA" id="ARBA00022833"/>
    </source>
</evidence>
<dbReference type="EMBL" id="SNZB01000004">
    <property type="protein sequence ID" value="TDR19561.1"/>
    <property type="molecule type" value="Genomic_DNA"/>
</dbReference>
<proteinExistence type="inferred from homology"/>
<keyword evidence="6 12" id="KW-0479">Metal-binding</keyword>
<dbReference type="OrthoDB" id="15218at2"/>
<organism evidence="14 15">
    <name type="scientific">Marinicella litoralis</name>
    <dbReference type="NCBI Taxonomy" id="644220"/>
    <lineage>
        <taxon>Bacteria</taxon>
        <taxon>Pseudomonadati</taxon>
        <taxon>Pseudomonadota</taxon>
        <taxon>Gammaproteobacteria</taxon>
        <taxon>Lysobacterales</taxon>
        <taxon>Marinicellaceae</taxon>
        <taxon>Marinicella</taxon>
    </lineage>
</organism>
<keyword evidence="3 12" id="KW-1003">Cell membrane</keyword>
<evidence type="ECO:0000256" key="5">
    <source>
        <dbReference type="ARBA" id="ARBA00022692"/>
    </source>
</evidence>
<evidence type="ECO:0000256" key="1">
    <source>
        <dbReference type="ARBA" id="ARBA00004651"/>
    </source>
</evidence>
<keyword evidence="11 12" id="KW-0472">Membrane</keyword>
<keyword evidence="7 12" id="KW-0378">Hydrolase</keyword>
<feature type="transmembrane region" description="Helical" evidence="12">
    <location>
        <begin position="5"/>
        <end position="26"/>
    </location>
</feature>
<comment type="caution">
    <text evidence="14">The sequence shown here is derived from an EMBL/GenBank/DDBJ whole genome shotgun (WGS) entry which is preliminary data.</text>
</comment>
<evidence type="ECO:0000256" key="7">
    <source>
        <dbReference type="ARBA" id="ARBA00022801"/>
    </source>
</evidence>
<evidence type="ECO:0000313" key="15">
    <source>
        <dbReference type="Proteomes" id="UP000295724"/>
    </source>
</evidence>
<feature type="binding site" evidence="12">
    <location>
        <position position="223"/>
    </location>
    <ligand>
        <name>Zn(2+)</name>
        <dbReference type="ChEBI" id="CHEBI:29105"/>
        <note>catalytic</note>
    </ligand>
</feature>
<dbReference type="InterPro" id="IPR001915">
    <property type="entry name" value="Peptidase_M48"/>
</dbReference>
<comment type="subcellular location">
    <subcellularLocation>
        <location evidence="1 12">Cell membrane</location>
        <topology evidence="1 12">Multi-pass membrane protein</topology>
    </subcellularLocation>
</comment>
<evidence type="ECO:0000256" key="3">
    <source>
        <dbReference type="ARBA" id="ARBA00022475"/>
    </source>
</evidence>
<dbReference type="PANTHER" id="PTHR43221:SF1">
    <property type="entry name" value="PROTEASE HTPX"/>
    <property type="match status" value="1"/>
</dbReference>
<keyword evidence="15" id="KW-1185">Reference proteome</keyword>
<evidence type="ECO:0000256" key="6">
    <source>
        <dbReference type="ARBA" id="ARBA00022723"/>
    </source>
</evidence>
<evidence type="ECO:0000256" key="4">
    <source>
        <dbReference type="ARBA" id="ARBA00022670"/>
    </source>
</evidence>
<evidence type="ECO:0000256" key="2">
    <source>
        <dbReference type="ARBA" id="ARBA00009779"/>
    </source>
</evidence>
<keyword evidence="4 12" id="KW-0645">Protease</keyword>
<feature type="transmembrane region" description="Helical" evidence="12">
    <location>
        <begin position="164"/>
        <end position="183"/>
    </location>
</feature>
<dbReference type="Proteomes" id="UP000295724">
    <property type="component" value="Unassembled WGS sequence"/>
</dbReference>
<dbReference type="RefSeq" id="WP_099019805.1">
    <property type="nucleotide sequence ID" value="NZ_NIHB01000004.1"/>
</dbReference>
<dbReference type="InterPro" id="IPR050083">
    <property type="entry name" value="HtpX_protease"/>
</dbReference>
<keyword evidence="10 12" id="KW-0482">Metalloprotease</keyword>
<accession>A0A4V3DHU2</accession>
<keyword evidence="8 12" id="KW-0862">Zinc</keyword>
<protein>
    <recommendedName>
        <fullName evidence="12">Protease HtpX</fullName>
        <ecNumber evidence="12">3.4.24.-</ecNumber>
    </recommendedName>
    <alternativeName>
        <fullName evidence="12">Heat shock protein HtpX</fullName>
    </alternativeName>
</protein>
<dbReference type="GO" id="GO:0005886">
    <property type="term" value="C:plasma membrane"/>
    <property type="evidence" value="ECO:0007669"/>
    <property type="project" value="UniProtKB-SubCell"/>
</dbReference>
<dbReference type="PANTHER" id="PTHR43221">
    <property type="entry name" value="PROTEASE HTPX"/>
    <property type="match status" value="1"/>
</dbReference>
<keyword evidence="5 12" id="KW-0812">Transmembrane</keyword>
<dbReference type="NCBIfam" id="NF003965">
    <property type="entry name" value="PRK05457.1"/>
    <property type="match status" value="1"/>
</dbReference>
<evidence type="ECO:0000256" key="11">
    <source>
        <dbReference type="ARBA" id="ARBA00023136"/>
    </source>
</evidence>
<feature type="binding site" evidence="12">
    <location>
        <position position="145"/>
    </location>
    <ligand>
        <name>Zn(2+)</name>
        <dbReference type="ChEBI" id="CHEBI:29105"/>
        <note>catalytic</note>
    </ligand>
</feature>
<comment type="similarity">
    <text evidence="2 12">Belongs to the peptidase M48B family.</text>
</comment>
<evidence type="ECO:0000256" key="12">
    <source>
        <dbReference type="HAMAP-Rule" id="MF_00188"/>
    </source>
</evidence>
<feature type="transmembrane region" description="Helical" evidence="12">
    <location>
        <begin position="195"/>
        <end position="215"/>
    </location>
</feature>
<feature type="domain" description="Peptidase M48" evidence="13">
    <location>
        <begin position="79"/>
        <end position="290"/>
    </location>
</feature>
<keyword evidence="9 12" id="KW-1133">Transmembrane helix</keyword>
<dbReference type="EC" id="3.4.24.-" evidence="12"/>
<dbReference type="GO" id="GO:0004222">
    <property type="term" value="F:metalloendopeptidase activity"/>
    <property type="evidence" value="ECO:0007669"/>
    <property type="project" value="UniProtKB-UniRule"/>
</dbReference>
<dbReference type="InterPro" id="IPR022919">
    <property type="entry name" value="Pept_M48_protease_HtpX"/>
</dbReference>
<dbReference type="GO" id="GO:0008270">
    <property type="term" value="F:zinc ion binding"/>
    <property type="evidence" value="ECO:0007669"/>
    <property type="project" value="UniProtKB-UniRule"/>
</dbReference>
<sequence>MKRVFLFMATNIAILAVISVVMRVFGFDHYLTENGLDYQALAVFSLLWGSVGSFISLAISKWMAKKSMGVQVIEHASNADEQWLLDTVRRQAQDAGIGMPEVGIFQSPSPNAFATGMKKNDALVAVSTGLLQTMDKGEVEAVLGHEVAHVANGDMVTMALIQGVLNAFVIFFSRIIGYAIAAASRDSRGGGYTMGSFIGTMIAQVVLGFLAAIIVNSFSRWREFHADQGGAKLAGSQNMINALKALQRSSRTEKLEGEFAAFGISGGKATLAKLFSTHPPLEDRIAALEKAQFSNNNVIS</sequence>
<dbReference type="GO" id="GO:0006508">
    <property type="term" value="P:proteolysis"/>
    <property type="evidence" value="ECO:0007669"/>
    <property type="project" value="UniProtKB-KW"/>
</dbReference>
<feature type="binding site" evidence="12">
    <location>
        <position position="149"/>
    </location>
    <ligand>
        <name>Zn(2+)</name>
        <dbReference type="ChEBI" id="CHEBI:29105"/>
        <note>catalytic</note>
    </ligand>
</feature>
<feature type="transmembrane region" description="Helical" evidence="12">
    <location>
        <begin position="38"/>
        <end position="59"/>
    </location>
</feature>
<dbReference type="Pfam" id="PF01435">
    <property type="entry name" value="Peptidase_M48"/>
    <property type="match status" value="1"/>
</dbReference>